<dbReference type="KEGG" id="scn:Solca_0267"/>
<proteinExistence type="predicted"/>
<keyword evidence="2" id="KW-1185">Reference proteome</keyword>
<dbReference type="AlphaFoldDB" id="H8KSV1"/>
<protein>
    <submittedName>
        <fullName evidence="1">Uncharacterized protein</fullName>
    </submittedName>
</protein>
<gene>
    <name evidence="1" type="ordered locus">Solca_0267</name>
</gene>
<evidence type="ECO:0000313" key="1">
    <source>
        <dbReference type="EMBL" id="AFD05411.1"/>
    </source>
</evidence>
<dbReference type="HOGENOM" id="CLU_3205375_0_0_10"/>
<accession>H8KSV1</accession>
<dbReference type="Proteomes" id="UP000007590">
    <property type="component" value="Chromosome"/>
</dbReference>
<evidence type="ECO:0000313" key="2">
    <source>
        <dbReference type="Proteomes" id="UP000007590"/>
    </source>
</evidence>
<reference evidence="1" key="1">
    <citation type="submission" date="2012-02" db="EMBL/GenBank/DDBJ databases">
        <title>The complete genome of Solitalea canadensis DSM 3403.</title>
        <authorList>
            <consortium name="US DOE Joint Genome Institute (JGI-PGF)"/>
            <person name="Lucas S."/>
            <person name="Copeland A."/>
            <person name="Lapidus A."/>
            <person name="Glavina del Rio T."/>
            <person name="Dalin E."/>
            <person name="Tice H."/>
            <person name="Bruce D."/>
            <person name="Goodwin L."/>
            <person name="Pitluck S."/>
            <person name="Peters L."/>
            <person name="Ovchinnikova G."/>
            <person name="Lu M."/>
            <person name="Kyrpides N."/>
            <person name="Mavromatis K."/>
            <person name="Ivanova N."/>
            <person name="Brettin T."/>
            <person name="Detter J.C."/>
            <person name="Han C."/>
            <person name="Larimer F."/>
            <person name="Land M."/>
            <person name="Hauser L."/>
            <person name="Markowitz V."/>
            <person name="Cheng J.-F."/>
            <person name="Hugenholtz P."/>
            <person name="Woyke T."/>
            <person name="Wu D."/>
            <person name="Spring S."/>
            <person name="Schroeder M."/>
            <person name="Kopitz M."/>
            <person name="Brambilla E."/>
            <person name="Klenk H.-P."/>
            <person name="Eisen J.A."/>
        </authorList>
    </citation>
    <scope>NUCLEOTIDE SEQUENCE</scope>
    <source>
        <strain evidence="1">DSM 3403</strain>
    </source>
</reference>
<name>H8KSV1_SOLCM</name>
<dbReference type="EMBL" id="CP003349">
    <property type="protein sequence ID" value="AFD05411.1"/>
    <property type="molecule type" value="Genomic_DNA"/>
</dbReference>
<sequence length="45" mass="4933">MTALNTNQLSFGIQSNGCFGYKPVACIYSVLKLFTGLLNAAFNDW</sequence>
<organism evidence="1 2">
    <name type="scientific">Solitalea canadensis (strain ATCC 29591 / DSM 3403 / JCM 21819 / LMG 8368 / NBRC 15130 / NCIMB 12057 / USAM 9D)</name>
    <name type="common">Flexibacter canadensis</name>
    <dbReference type="NCBI Taxonomy" id="929556"/>
    <lineage>
        <taxon>Bacteria</taxon>
        <taxon>Pseudomonadati</taxon>
        <taxon>Bacteroidota</taxon>
        <taxon>Sphingobacteriia</taxon>
        <taxon>Sphingobacteriales</taxon>
        <taxon>Sphingobacteriaceae</taxon>
        <taxon>Solitalea</taxon>
    </lineage>
</organism>